<keyword evidence="5" id="KW-1185">Reference proteome</keyword>
<dbReference type="PANTHER" id="PTHR45138:SF9">
    <property type="entry name" value="DIGUANYLATE CYCLASE DGCM-RELATED"/>
    <property type="match status" value="1"/>
</dbReference>
<gene>
    <name evidence="4" type="ordered locus">Dalk_2740</name>
</gene>
<dbReference type="InterPro" id="IPR029787">
    <property type="entry name" value="Nucleotide_cyclase"/>
</dbReference>
<evidence type="ECO:0000313" key="4">
    <source>
        <dbReference type="EMBL" id="ACL04432.1"/>
    </source>
</evidence>
<evidence type="ECO:0000313" key="5">
    <source>
        <dbReference type="Proteomes" id="UP000000739"/>
    </source>
</evidence>
<sequence>MGGDEFAILLPGTNEEGARRVAERLRLALVREPHDLNGVKASFSASFGVAQLGDKAPCLSTLIKQADMALYQSKNRGRNRVSCNGRQVFHEFSFSGVTTGL</sequence>
<dbReference type="eggNOG" id="COG3706">
    <property type="taxonomic scope" value="Bacteria"/>
</dbReference>
<dbReference type="PROSITE" id="PS50887">
    <property type="entry name" value="GGDEF"/>
    <property type="match status" value="1"/>
</dbReference>
<evidence type="ECO:0000259" key="3">
    <source>
        <dbReference type="PROSITE" id="PS50887"/>
    </source>
</evidence>
<reference evidence="4 5" key="1">
    <citation type="journal article" date="2012" name="Environ. Microbiol.">
        <title>The genome sequence of Desulfatibacillum alkenivorans AK-01: a blueprint for anaerobic alkane oxidation.</title>
        <authorList>
            <person name="Callaghan A.V."/>
            <person name="Morris B.E."/>
            <person name="Pereira I.A."/>
            <person name="McInerney M.J."/>
            <person name="Austin R.N."/>
            <person name="Groves J.T."/>
            <person name="Kukor J.J."/>
            <person name="Suflita J.M."/>
            <person name="Young L.Y."/>
            <person name="Zylstra G.J."/>
            <person name="Wawrik B."/>
        </authorList>
    </citation>
    <scope>NUCLEOTIDE SEQUENCE [LARGE SCALE GENOMIC DNA]</scope>
    <source>
        <strain evidence="4 5">AK-01</strain>
    </source>
</reference>
<evidence type="ECO:0000256" key="1">
    <source>
        <dbReference type="ARBA" id="ARBA00012528"/>
    </source>
</evidence>
<dbReference type="Pfam" id="PF00990">
    <property type="entry name" value="GGDEF"/>
    <property type="match status" value="1"/>
</dbReference>
<feature type="domain" description="GGDEF" evidence="3">
    <location>
        <begin position="1"/>
        <end position="86"/>
    </location>
</feature>
<name>B8FKR0_DESAL</name>
<protein>
    <recommendedName>
        <fullName evidence="1">diguanylate cyclase</fullName>
        <ecNumber evidence="1">2.7.7.65</ecNumber>
    </recommendedName>
</protein>
<proteinExistence type="predicted"/>
<dbReference type="NCBIfam" id="TIGR00254">
    <property type="entry name" value="GGDEF"/>
    <property type="match status" value="1"/>
</dbReference>
<dbReference type="CDD" id="cd01949">
    <property type="entry name" value="GGDEF"/>
    <property type="match status" value="1"/>
</dbReference>
<dbReference type="GO" id="GO:0052621">
    <property type="term" value="F:diguanylate cyclase activity"/>
    <property type="evidence" value="ECO:0007669"/>
    <property type="project" value="UniProtKB-EC"/>
</dbReference>
<comment type="catalytic activity">
    <reaction evidence="2">
        <text>2 GTP = 3',3'-c-di-GMP + 2 diphosphate</text>
        <dbReference type="Rhea" id="RHEA:24898"/>
        <dbReference type="ChEBI" id="CHEBI:33019"/>
        <dbReference type="ChEBI" id="CHEBI:37565"/>
        <dbReference type="ChEBI" id="CHEBI:58805"/>
        <dbReference type="EC" id="2.7.7.65"/>
    </reaction>
</comment>
<dbReference type="EMBL" id="CP001322">
    <property type="protein sequence ID" value="ACL04432.1"/>
    <property type="molecule type" value="Genomic_DNA"/>
</dbReference>
<dbReference type="SUPFAM" id="SSF55073">
    <property type="entry name" value="Nucleotide cyclase"/>
    <property type="match status" value="1"/>
</dbReference>
<dbReference type="KEGG" id="dal:Dalk_2740"/>
<dbReference type="Proteomes" id="UP000000739">
    <property type="component" value="Chromosome"/>
</dbReference>
<accession>B8FKR0</accession>
<dbReference type="InterPro" id="IPR050469">
    <property type="entry name" value="Diguanylate_Cyclase"/>
</dbReference>
<dbReference type="EC" id="2.7.7.65" evidence="1"/>
<dbReference type="AlphaFoldDB" id="B8FKR0"/>
<organism evidence="4 5">
    <name type="scientific">Desulfatibacillum aliphaticivorans</name>
    <dbReference type="NCBI Taxonomy" id="218208"/>
    <lineage>
        <taxon>Bacteria</taxon>
        <taxon>Pseudomonadati</taxon>
        <taxon>Thermodesulfobacteriota</taxon>
        <taxon>Desulfobacteria</taxon>
        <taxon>Desulfobacterales</taxon>
        <taxon>Desulfatibacillaceae</taxon>
        <taxon>Desulfatibacillum</taxon>
    </lineage>
</organism>
<dbReference type="InterPro" id="IPR000160">
    <property type="entry name" value="GGDEF_dom"/>
</dbReference>
<dbReference type="Gene3D" id="3.30.70.270">
    <property type="match status" value="1"/>
</dbReference>
<evidence type="ECO:0000256" key="2">
    <source>
        <dbReference type="ARBA" id="ARBA00034247"/>
    </source>
</evidence>
<dbReference type="InterPro" id="IPR043128">
    <property type="entry name" value="Rev_trsase/Diguanyl_cyclase"/>
</dbReference>
<dbReference type="PANTHER" id="PTHR45138">
    <property type="entry name" value="REGULATORY COMPONENTS OF SENSORY TRANSDUCTION SYSTEM"/>
    <property type="match status" value="1"/>
</dbReference>
<dbReference type="HOGENOM" id="CLU_2286893_0_0_7"/>